<keyword evidence="1" id="KW-1185">Reference proteome</keyword>
<dbReference type="WBParaSite" id="nRc.2.0.1.t23892-RA">
    <property type="protein sequence ID" value="nRc.2.0.1.t23892-RA"/>
    <property type="gene ID" value="nRc.2.0.1.g23892"/>
</dbReference>
<protein>
    <submittedName>
        <fullName evidence="2">Uncharacterized protein</fullName>
    </submittedName>
</protein>
<reference evidence="2" key="1">
    <citation type="submission" date="2022-11" db="UniProtKB">
        <authorList>
            <consortium name="WormBaseParasite"/>
        </authorList>
    </citation>
    <scope>IDENTIFICATION</scope>
</reference>
<dbReference type="AlphaFoldDB" id="A0A915JCK3"/>
<organism evidence="1 2">
    <name type="scientific">Romanomermis culicivorax</name>
    <name type="common">Nematode worm</name>
    <dbReference type="NCBI Taxonomy" id="13658"/>
    <lineage>
        <taxon>Eukaryota</taxon>
        <taxon>Metazoa</taxon>
        <taxon>Ecdysozoa</taxon>
        <taxon>Nematoda</taxon>
        <taxon>Enoplea</taxon>
        <taxon>Dorylaimia</taxon>
        <taxon>Mermithida</taxon>
        <taxon>Mermithoidea</taxon>
        <taxon>Mermithidae</taxon>
        <taxon>Romanomermis</taxon>
    </lineage>
</organism>
<accession>A0A915JCK3</accession>
<evidence type="ECO:0000313" key="2">
    <source>
        <dbReference type="WBParaSite" id="nRc.2.0.1.t23892-RA"/>
    </source>
</evidence>
<proteinExistence type="predicted"/>
<name>A0A915JCK3_ROMCU</name>
<dbReference type="Proteomes" id="UP000887565">
    <property type="component" value="Unplaced"/>
</dbReference>
<evidence type="ECO:0000313" key="1">
    <source>
        <dbReference type="Proteomes" id="UP000887565"/>
    </source>
</evidence>
<sequence length="68" mass="7858">MFQMSTKLTTKQSNAESSKISKFRDETLIRNTDIQSTFENIPGKIFGALLPYQSFYFLFNSENLVLKV</sequence>